<feature type="binding site" evidence="7">
    <location>
        <position position="128"/>
    </location>
    <ligand>
        <name>Zn(2+)</name>
        <dbReference type="ChEBI" id="CHEBI:29105"/>
        <label>2</label>
    </ligand>
</feature>
<protein>
    <recommendedName>
        <fullName evidence="7">Hydroxyacylglutathione hydrolase</fullName>
        <ecNumber evidence="7">3.1.2.6</ecNumber>
    </recommendedName>
    <alternativeName>
        <fullName evidence="7">Glyoxalase II</fullName>
        <shortName evidence="7">Glx II</shortName>
    </alternativeName>
</protein>
<organism evidence="9 10">
    <name type="scientific">Enterovibrio norvegicus DSM 15893</name>
    <dbReference type="NCBI Taxonomy" id="1121869"/>
    <lineage>
        <taxon>Bacteria</taxon>
        <taxon>Pseudomonadati</taxon>
        <taxon>Pseudomonadota</taxon>
        <taxon>Gammaproteobacteria</taxon>
        <taxon>Vibrionales</taxon>
        <taxon>Vibrionaceae</taxon>
        <taxon>Enterovibrio</taxon>
    </lineage>
</organism>
<comment type="function">
    <text evidence="7">Thiolesterase that catalyzes the hydrolysis of S-D-lactoyl-glutathione to form glutathione and D-lactic acid.</text>
</comment>
<dbReference type="Pfam" id="PF00753">
    <property type="entry name" value="Lactamase_B"/>
    <property type="match status" value="1"/>
</dbReference>
<dbReference type="HAMAP" id="MF_01374">
    <property type="entry name" value="Glyoxalase_2"/>
    <property type="match status" value="1"/>
</dbReference>
<dbReference type="PIRSF" id="PIRSF005457">
    <property type="entry name" value="Glx"/>
    <property type="match status" value="1"/>
</dbReference>
<feature type="domain" description="Metallo-beta-lactamase" evidence="8">
    <location>
        <begin position="12"/>
        <end position="166"/>
    </location>
</feature>
<dbReference type="Gene3D" id="3.60.15.10">
    <property type="entry name" value="Ribonuclease Z/Hydroxyacylglutathione hydrolase-like"/>
    <property type="match status" value="1"/>
</dbReference>
<dbReference type="UniPathway" id="UPA00619">
    <property type="reaction ID" value="UER00676"/>
</dbReference>
<evidence type="ECO:0000259" key="8">
    <source>
        <dbReference type="SMART" id="SM00849"/>
    </source>
</evidence>
<feature type="binding site" evidence="7">
    <location>
        <position position="54"/>
    </location>
    <ligand>
        <name>Zn(2+)</name>
        <dbReference type="ChEBI" id="CHEBI:29105"/>
        <label>1</label>
    </ligand>
</feature>
<evidence type="ECO:0000256" key="3">
    <source>
        <dbReference type="ARBA" id="ARBA00006759"/>
    </source>
</evidence>
<dbReference type="AlphaFoldDB" id="A0A1I5XEF9"/>
<evidence type="ECO:0000256" key="4">
    <source>
        <dbReference type="ARBA" id="ARBA00022723"/>
    </source>
</evidence>
<dbReference type="EC" id="3.1.2.6" evidence="7"/>
<reference evidence="9 10" key="1">
    <citation type="submission" date="2016-10" db="EMBL/GenBank/DDBJ databases">
        <authorList>
            <person name="de Groot N.N."/>
        </authorList>
    </citation>
    <scope>NUCLEOTIDE SEQUENCE [LARGE SCALE GENOMIC DNA]</scope>
    <source>
        <strain evidence="9 10">DSM 15893</strain>
    </source>
</reference>
<dbReference type="InterPro" id="IPR050110">
    <property type="entry name" value="Glyoxalase_II_hydrolase"/>
</dbReference>
<dbReference type="NCBIfam" id="TIGR03413">
    <property type="entry name" value="GSH_gloB"/>
    <property type="match status" value="1"/>
</dbReference>
<dbReference type="PANTHER" id="PTHR43705">
    <property type="entry name" value="HYDROXYACYLGLUTATHIONE HYDROLASE"/>
    <property type="match status" value="1"/>
</dbReference>
<feature type="binding site" evidence="7">
    <location>
        <position position="128"/>
    </location>
    <ligand>
        <name>Zn(2+)</name>
        <dbReference type="ChEBI" id="CHEBI:29105"/>
        <label>1</label>
    </ligand>
</feature>
<evidence type="ECO:0000256" key="1">
    <source>
        <dbReference type="ARBA" id="ARBA00001623"/>
    </source>
</evidence>
<dbReference type="GO" id="GO:0046872">
    <property type="term" value="F:metal ion binding"/>
    <property type="evidence" value="ECO:0007669"/>
    <property type="project" value="UniProtKB-KW"/>
</dbReference>
<comment type="subunit">
    <text evidence="7">Monomer.</text>
</comment>
<dbReference type="InterPro" id="IPR001279">
    <property type="entry name" value="Metallo-B-lactamas"/>
</dbReference>
<dbReference type="PANTHER" id="PTHR43705:SF1">
    <property type="entry name" value="HYDROXYACYLGLUTATHIONE HYDROLASE GLOB"/>
    <property type="match status" value="1"/>
</dbReference>
<dbReference type="Proteomes" id="UP000182692">
    <property type="component" value="Unassembled WGS sequence"/>
</dbReference>
<dbReference type="STRING" id="1121869.SAMN03084138_04657"/>
<feature type="binding site" evidence="7">
    <location>
        <position position="111"/>
    </location>
    <ligand>
        <name>Zn(2+)</name>
        <dbReference type="ChEBI" id="CHEBI:29105"/>
        <label>1</label>
    </ligand>
</feature>
<keyword evidence="5 7" id="KW-0378">Hydrolase</keyword>
<proteinExistence type="inferred from homology"/>
<comment type="pathway">
    <text evidence="2 7">Secondary metabolite metabolism; methylglyoxal degradation; (R)-lactate from methylglyoxal: step 2/2.</text>
</comment>
<dbReference type="EMBL" id="FOWR01000062">
    <property type="protein sequence ID" value="SFQ30359.1"/>
    <property type="molecule type" value="Genomic_DNA"/>
</dbReference>
<dbReference type="InterPro" id="IPR017782">
    <property type="entry name" value="Hydroxyacylglutathione_Hdrlase"/>
</dbReference>
<sequence>MLSVSSIPAFNDNYIWLLKNDDNHCVVVDPGDAKPVVETLSNLGLTLDAILITHHHSDHVGGVPSLKAAFPSAAVYGPATERFPDVTHPLKDNDTFTLNNTTFRVLHVAGHTLDHIAYYADGMLFCGDTLFSGGCGRLFEGSPAQMLHSLSAFSALPDNTQVFCAHEYTESNLKFAQAIEPNNTELNQYVAEVANWRSQGKSSIPSSIAREKAINPFLRAHHPSVKEGVKNRAKDRSDLETFTALRRWKDEF</sequence>
<evidence type="ECO:0000256" key="2">
    <source>
        <dbReference type="ARBA" id="ARBA00004963"/>
    </source>
</evidence>
<evidence type="ECO:0000256" key="5">
    <source>
        <dbReference type="ARBA" id="ARBA00022801"/>
    </source>
</evidence>
<keyword evidence="6 7" id="KW-0862">Zinc</keyword>
<dbReference type="SMART" id="SM00849">
    <property type="entry name" value="Lactamase_B"/>
    <property type="match status" value="1"/>
</dbReference>
<dbReference type="SUPFAM" id="SSF56281">
    <property type="entry name" value="Metallo-hydrolase/oxidoreductase"/>
    <property type="match status" value="1"/>
</dbReference>
<feature type="binding site" evidence="7">
    <location>
        <position position="58"/>
    </location>
    <ligand>
        <name>Zn(2+)</name>
        <dbReference type="ChEBI" id="CHEBI:29105"/>
        <label>2</label>
    </ligand>
</feature>
<gene>
    <name evidence="7" type="primary">gloB</name>
    <name evidence="9" type="ORF">SAMN03084138_04657</name>
</gene>
<evidence type="ECO:0000256" key="7">
    <source>
        <dbReference type="HAMAP-Rule" id="MF_01374"/>
    </source>
</evidence>
<comment type="cofactor">
    <cofactor evidence="7">
        <name>Zn(2+)</name>
        <dbReference type="ChEBI" id="CHEBI:29105"/>
    </cofactor>
    <text evidence="7">Binds 2 Zn(2+) ions per subunit.</text>
</comment>
<dbReference type="OrthoDB" id="9802248at2"/>
<dbReference type="InterPro" id="IPR032282">
    <property type="entry name" value="HAGH_C"/>
</dbReference>
<comment type="similarity">
    <text evidence="3 7">Belongs to the metallo-beta-lactamase superfamily. Glyoxalase II family.</text>
</comment>
<dbReference type="InterPro" id="IPR035680">
    <property type="entry name" value="Clx_II_MBL"/>
</dbReference>
<evidence type="ECO:0000313" key="10">
    <source>
        <dbReference type="Proteomes" id="UP000182692"/>
    </source>
</evidence>
<evidence type="ECO:0000256" key="6">
    <source>
        <dbReference type="ARBA" id="ARBA00022833"/>
    </source>
</evidence>
<dbReference type="RefSeq" id="WP_017016729.1">
    <property type="nucleotide sequence ID" value="NZ_FOWR01000062.1"/>
</dbReference>
<dbReference type="Pfam" id="PF16123">
    <property type="entry name" value="HAGH_C"/>
    <property type="match status" value="1"/>
</dbReference>
<dbReference type="GO" id="GO:0004416">
    <property type="term" value="F:hydroxyacylglutathione hydrolase activity"/>
    <property type="evidence" value="ECO:0007669"/>
    <property type="project" value="UniProtKB-UniRule"/>
</dbReference>
<comment type="catalytic activity">
    <reaction evidence="1 7">
        <text>an S-(2-hydroxyacyl)glutathione + H2O = a 2-hydroxy carboxylate + glutathione + H(+)</text>
        <dbReference type="Rhea" id="RHEA:21864"/>
        <dbReference type="ChEBI" id="CHEBI:15377"/>
        <dbReference type="ChEBI" id="CHEBI:15378"/>
        <dbReference type="ChEBI" id="CHEBI:57925"/>
        <dbReference type="ChEBI" id="CHEBI:58896"/>
        <dbReference type="ChEBI" id="CHEBI:71261"/>
        <dbReference type="EC" id="3.1.2.6"/>
    </reaction>
</comment>
<accession>A0A1I5XEF9</accession>
<name>A0A1I5XEF9_9GAMM</name>
<feature type="binding site" evidence="7">
    <location>
        <position position="166"/>
    </location>
    <ligand>
        <name>Zn(2+)</name>
        <dbReference type="ChEBI" id="CHEBI:29105"/>
        <label>2</label>
    </ligand>
</feature>
<feature type="binding site" evidence="7">
    <location>
        <position position="59"/>
    </location>
    <ligand>
        <name>Zn(2+)</name>
        <dbReference type="ChEBI" id="CHEBI:29105"/>
        <label>2</label>
    </ligand>
</feature>
<feature type="binding site" evidence="7">
    <location>
        <position position="56"/>
    </location>
    <ligand>
        <name>Zn(2+)</name>
        <dbReference type="ChEBI" id="CHEBI:29105"/>
        <label>1</label>
    </ligand>
</feature>
<keyword evidence="4 7" id="KW-0479">Metal-binding</keyword>
<dbReference type="InterPro" id="IPR036866">
    <property type="entry name" value="RibonucZ/Hydroxyglut_hydro"/>
</dbReference>
<evidence type="ECO:0000313" key="9">
    <source>
        <dbReference type="EMBL" id="SFQ30359.1"/>
    </source>
</evidence>
<dbReference type="GO" id="GO:0019243">
    <property type="term" value="P:methylglyoxal catabolic process to D-lactate via S-lactoyl-glutathione"/>
    <property type="evidence" value="ECO:0007669"/>
    <property type="project" value="UniProtKB-UniRule"/>
</dbReference>
<dbReference type="CDD" id="cd07723">
    <property type="entry name" value="hydroxyacylglutathione_hydrolase_MBL-fold"/>
    <property type="match status" value="1"/>
</dbReference>
<dbReference type="GeneID" id="35869517"/>